<proteinExistence type="predicted"/>
<comment type="caution">
    <text evidence="1">The sequence shown here is derived from an EMBL/GenBank/DDBJ whole genome shotgun (WGS) entry which is preliminary data.</text>
</comment>
<keyword evidence="2" id="KW-1185">Reference proteome</keyword>
<protein>
    <submittedName>
        <fullName evidence="1">Uncharacterized protein</fullName>
    </submittedName>
</protein>
<dbReference type="AlphaFoldDB" id="A0A124HS39"/>
<accession>A0A124HS39</accession>
<evidence type="ECO:0000313" key="1">
    <source>
        <dbReference type="EMBL" id="KUN40467.1"/>
    </source>
</evidence>
<dbReference type="Proteomes" id="UP000053271">
    <property type="component" value="Unassembled WGS sequence"/>
</dbReference>
<dbReference type="InterPro" id="IPR027405">
    <property type="entry name" value="YidB-like"/>
</dbReference>
<reference evidence="1 2" key="1">
    <citation type="submission" date="2015-10" db="EMBL/GenBank/DDBJ databases">
        <title>Draft genome sequence of Streptomyces longwoodensis DSM 41677, type strain for the species Streptomyces longwoodensis.</title>
        <authorList>
            <person name="Ruckert C."/>
            <person name="Winkler A."/>
            <person name="Kalinowski J."/>
            <person name="Kampfer P."/>
            <person name="Glaeser S."/>
        </authorList>
    </citation>
    <scope>NUCLEOTIDE SEQUENCE [LARGE SCALE GENOMIC DNA]</scope>
    <source>
        <strain evidence="1 2">DSM 41677</strain>
    </source>
</reference>
<dbReference type="GeneID" id="91424439"/>
<name>A0A124HS39_9ACTN</name>
<dbReference type="Gene3D" id="1.10.10.690">
    <property type="entry name" value="YidB-like"/>
    <property type="match status" value="1"/>
</dbReference>
<dbReference type="STRING" id="68231.AQJ30_07430"/>
<dbReference type="RefSeq" id="WP_067230143.1">
    <property type="nucleotide sequence ID" value="NZ_KQ948550.1"/>
</dbReference>
<dbReference type="SUPFAM" id="SSF140804">
    <property type="entry name" value="YidB-like"/>
    <property type="match status" value="1"/>
</dbReference>
<gene>
    <name evidence="1" type="ORF">AQJ30_07430</name>
</gene>
<organism evidence="1 2">
    <name type="scientific">Streptomyces longwoodensis</name>
    <dbReference type="NCBI Taxonomy" id="68231"/>
    <lineage>
        <taxon>Bacteria</taxon>
        <taxon>Bacillati</taxon>
        <taxon>Actinomycetota</taxon>
        <taxon>Actinomycetes</taxon>
        <taxon>Kitasatosporales</taxon>
        <taxon>Streptomycetaceae</taxon>
        <taxon>Streptomyces</taxon>
    </lineage>
</organism>
<evidence type="ECO:0000313" key="2">
    <source>
        <dbReference type="Proteomes" id="UP000053271"/>
    </source>
</evidence>
<dbReference type="InterPro" id="IPR045372">
    <property type="entry name" value="YidB"/>
</dbReference>
<dbReference type="EMBL" id="LMWS01000008">
    <property type="protein sequence ID" value="KUN40467.1"/>
    <property type="molecule type" value="Genomic_DNA"/>
</dbReference>
<dbReference type="Pfam" id="PF20159">
    <property type="entry name" value="YidB"/>
    <property type="match status" value="1"/>
</dbReference>
<sequence>MTSESAATEVTADSLGNLLMFLAENGYADQVGSWVSDAVENLPITGAQLLSALGRDSLAQAAAEADMTVEAYAEQLAQELPAAADAVTPRGELLDDEEFDEHLQAFQS</sequence>